<proteinExistence type="predicted"/>
<evidence type="ECO:0000259" key="1">
    <source>
        <dbReference type="Pfam" id="PF05050"/>
    </source>
</evidence>
<dbReference type="KEGG" id="fcm:BIW12_03155"/>
<feature type="domain" description="Methyltransferase FkbM" evidence="1">
    <location>
        <begin position="67"/>
        <end position="224"/>
    </location>
</feature>
<protein>
    <recommendedName>
        <fullName evidence="1">Methyltransferase FkbM domain-containing protein</fullName>
    </recommendedName>
</protein>
<dbReference type="InterPro" id="IPR029063">
    <property type="entry name" value="SAM-dependent_MTases_sf"/>
</dbReference>
<dbReference type="InterPro" id="IPR006342">
    <property type="entry name" value="FkbM_mtfrase"/>
</dbReference>
<evidence type="ECO:0000313" key="2">
    <source>
        <dbReference type="EMBL" id="AOZ98509.1"/>
    </source>
</evidence>
<evidence type="ECO:0000313" key="3">
    <source>
        <dbReference type="Proteomes" id="UP000178198"/>
    </source>
</evidence>
<dbReference type="InterPro" id="IPR053188">
    <property type="entry name" value="FkbM_Methyltransferase"/>
</dbReference>
<keyword evidence="3" id="KW-1185">Reference proteome</keyword>
<dbReference type="PANTHER" id="PTHR36973">
    <property type="entry name" value="SLL1456 PROTEIN-RELATED"/>
    <property type="match status" value="1"/>
</dbReference>
<reference evidence="2 3" key="1">
    <citation type="submission" date="2016-10" db="EMBL/GenBank/DDBJ databases">
        <title>Complete Genome Sequence of Flavobacterium sp. PK15.</title>
        <authorList>
            <person name="Ekwe A."/>
            <person name="Kim S.B."/>
        </authorList>
    </citation>
    <scope>NUCLEOTIDE SEQUENCE [LARGE SCALE GENOMIC DNA]</scope>
    <source>
        <strain evidence="2 3">PK15</strain>
    </source>
</reference>
<dbReference type="EMBL" id="CP017774">
    <property type="protein sequence ID" value="AOZ98509.1"/>
    <property type="molecule type" value="Genomic_DNA"/>
</dbReference>
<dbReference type="GO" id="GO:0008171">
    <property type="term" value="F:O-methyltransferase activity"/>
    <property type="evidence" value="ECO:0007669"/>
    <property type="project" value="TreeGrafter"/>
</dbReference>
<dbReference type="NCBIfam" id="TIGR01444">
    <property type="entry name" value="fkbM_fam"/>
    <property type="match status" value="1"/>
</dbReference>
<dbReference type="PANTHER" id="PTHR36973:SF4">
    <property type="entry name" value="NODULATION PROTEIN"/>
    <property type="match status" value="1"/>
</dbReference>
<sequence>MDKIKLSKIKVDTNKKGFVFLKPKGWKHTIKIRKNFIDKEVVYYVLQDLYHLPPSSSKISDNSIILDLGSNIGLTIAHMKHLYPGAKIIGYEMNQQNFLLAKRNIKFYDNVVIYNKAVWCEDGLVSYKKSSNFDAYAIIDNNDDLNIDEVIEVQSMSMNSVIKDNKLTHIDYLKMDIEGAEKAILESEDLSWMDIVYMMNIEMHSITEEDEFNKFLKIIESKGFCAWKDNKHWSSIFAVRNIL</sequence>
<dbReference type="Gene3D" id="3.40.50.150">
    <property type="entry name" value="Vaccinia Virus protein VP39"/>
    <property type="match status" value="1"/>
</dbReference>
<dbReference type="Proteomes" id="UP000178198">
    <property type="component" value="Chromosome"/>
</dbReference>
<organism evidence="2 3">
    <name type="scientific">Flavobacterium commune</name>
    <dbReference type="NCBI Taxonomy" id="1306519"/>
    <lineage>
        <taxon>Bacteria</taxon>
        <taxon>Pseudomonadati</taxon>
        <taxon>Bacteroidota</taxon>
        <taxon>Flavobacteriia</taxon>
        <taxon>Flavobacteriales</taxon>
        <taxon>Flavobacteriaceae</taxon>
        <taxon>Flavobacterium</taxon>
    </lineage>
</organism>
<dbReference type="STRING" id="1306519.BIW12_03155"/>
<dbReference type="SUPFAM" id="SSF53335">
    <property type="entry name" value="S-adenosyl-L-methionine-dependent methyltransferases"/>
    <property type="match status" value="1"/>
</dbReference>
<name>A0A1D9P7H8_9FLAO</name>
<dbReference type="Pfam" id="PF05050">
    <property type="entry name" value="Methyltransf_21"/>
    <property type="match status" value="1"/>
</dbReference>
<gene>
    <name evidence="2" type="ORF">BIW12_03155</name>
</gene>
<dbReference type="AlphaFoldDB" id="A0A1D9P7H8"/>
<accession>A0A1D9P7H8</accession>